<comment type="caution">
    <text evidence="1">The sequence shown here is derived from an EMBL/GenBank/DDBJ whole genome shotgun (WGS) entry which is preliminary data.</text>
</comment>
<sequence>MDHFSTILSARAHRLAPQELPVLDGLDFFAAGMGSIYAQQLRDDPHRVPVSSKRFGAGFSAESGRSMELMEVSEVEDVMSTEKMAEVAIKVLCAGMSVAMSSLTEFAIGSAEGYVELVKRWENVNCSQSSSIGAGK</sequence>
<accession>A0AAD6JMM7</accession>
<reference evidence="1 2" key="1">
    <citation type="journal article" date="2023" name="Int. J. Mol. Sci.">
        <title>De Novo Assembly and Annotation of 11 Diverse Shrub Willow (Salix) Genomes Reveals Novel Gene Organization in Sex-Linked Regions.</title>
        <authorList>
            <person name="Hyden B."/>
            <person name="Feng K."/>
            <person name="Yates T.B."/>
            <person name="Jawdy S."/>
            <person name="Cereghino C."/>
            <person name="Smart L.B."/>
            <person name="Muchero W."/>
        </authorList>
    </citation>
    <scope>NUCLEOTIDE SEQUENCE [LARGE SCALE GENOMIC DNA]</scope>
    <source>
        <tissue evidence="1">Shoot tip</tissue>
    </source>
</reference>
<protein>
    <submittedName>
        <fullName evidence="1">Uncharacterized protein</fullName>
    </submittedName>
</protein>
<dbReference type="AlphaFoldDB" id="A0AAD6JMM7"/>
<name>A0AAD6JMM7_9ROSI</name>
<keyword evidence="2" id="KW-1185">Reference proteome</keyword>
<proteinExistence type="predicted"/>
<dbReference type="EMBL" id="JAPFFJ010000016">
    <property type="protein sequence ID" value="KAJ6407976.1"/>
    <property type="molecule type" value="Genomic_DNA"/>
</dbReference>
<evidence type="ECO:0000313" key="2">
    <source>
        <dbReference type="Proteomes" id="UP001162972"/>
    </source>
</evidence>
<evidence type="ECO:0000313" key="1">
    <source>
        <dbReference type="EMBL" id="KAJ6407976.1"/>
    </source>
</evidence>
<dbReference type="Proteomes" id="UP001162972">
    <property type="component" value="Chromosome 6"/>
</dbReference>
<gene>
    <name evidence="1" type="ORF">OIU84_011311</name>
</gene>
<organism evidence="1 2">
    <name type="scientific">Salix udensis</name>
    <dbReference type="NCBI Taxonomy" id="889485"/>
    <lineage>
        <taxon>Eukaryota</taxon>
        <taxon>Viridiplantae</taxon>
        <taxon>Streptophyta</taxon>
        <taxon>Embryophyta</taxon>
        <taxon>Tracheophyta</taxon>
        <taxon>Spermatophyta</taxon>
        <taxon>Magnoliopsida</taxon>
        <taxon>eudicotyledons</taxon>
        <taxon>Gunneridae</taxon>
        <taxon>Pentapetalae</taxon>
        <taxon>rosids</taxon>
        <taxon>fabids</taxon>
        <taxon>Malpighiales</taxon>
        <taxon>Salicaceae</taxon>
        <taxon>Saliceae</taxon>
        <taxon>Salix</taxon>
    </lineage>
</organism>